<organism evidence="1 2">
    <name type="scientific">Salinarimonas soli</name>
    <dbReference type="NCBI Taxonomy" id="1638099"/>
    <lineage>
        <taxon>Bacteria</taxon>
        <taxon>Pseudomonadati</taxon>
        <taxon>Pseudomonadota</taxon>
        <taxon>Alphaproteobacteria</taxon>
        <taxon>Hyphomicrobiales</taxon>
        <taxon>Salinarimonadaceae</taxon>
        <taxon>Salinarimonas</taxon>
    </lineage>
</organism>
<reference evidence="1 2" key="2">
    <citation type="submission" date="2019-09" db="EMBL/GenBank/DDBJ databases">
        <authorList>
            <person name="Jin C."/>
        </authorList>
    </citation>
    <scope>NUCLEOTIDE SEQUENCE [LARGE SCALE GENOMIC DNA]</scope>
    <source>
        <strain evidence="1 2">BN140002</strain>
    </source>
</reference>
<comment type="caution">
    <text evidence="1">The sequence shown here is derived from an EMBL/GenBank/DDBJ whole genome shotgun (WGS) entry which is preliminary data.</text>
</comment>
<proteinExistence type="predicted"/>
<evidence type="ECO:0000313" key="2">
    <source>
        <dbReference type="Proteomes" id="UP000323142"/>
    </source>
</evidence>
<reference evidence="1 2" key="1">
    <citation type="submission" date="2019-09" db="EMBL/GenBank/DDBJ databases">
        <title>Salinarimonas rosea gen. nov., sp. nov., a new member of the a-2 subgroup of the Proteobacteria.</title>
        <authorList>
            <person name="Liu J."/>
        </authorList>
    </citation>
    <scope>NUCLEOTIDE SEQUENCE [LARGE SCALE GENOMIC DNA]</scope>
    <source>
        <strain evidence="1 2">BN140002</strain>
    </source>
</reference>
<dbReference type="AlphaFoldDB" id="A0A5B2VEI9"/>
<dbReference type="EMBL" id="VUOA01000019">
    <property type="protein sequence ID" value="KAA2237394.1"/>
    <property type="molecule type" value="Genomic_DNA"/>
</dbReference>
<sequence length="95" mass="10678">MSDRPIPPVDPIARTTRVAGSLRHVEAADASPAVDAAMRQEWQDALARELLKAKDEAERRRDGGALRRWRELVRSLWPREGSAEGGAPKEPRQER</sequence>
<protein>
    <submittedName>
        <fullName evidence="1">Uncharacterized protein</fullName>
    </submittedName>
</protein>
<keyword evidence="2" id="KW-1185">Reference proteome</keyword>
<name>A0A5B2VEI9_9HYPH</name>
<evidence type="ECO:0000313" key="1">
    <source>
        <dbReference type="EMBL" id="KAA2237394.1"/>
    </source>
</evidence>
<dbReference type="Proteomes" id="UP000323142">
    <property type="component" value="Unassembled WGS sequence"/>
</dbReference>
<accession>A0A5B2VEI9</accession>
<dbReference type="RefSeq" id="WP_149817160.1">
    <property type="nucleotide sequence ID" value="NZ_VUOA01000019.1"/>
</dbReference>
<gene>
    <name evidence="1" type="ORF">F0L46_10365</name>
</gene>